<dbReference type="AlphaFoldDB" id="A0AAE4G4Y5"/>
<dbReference type="Gene3D" id="3.40.50.2000">
    <property type="entry name" value="Glycogen Phosphorylase B"/>
    <property type="match status" value="2"/>
</dbReference>
<organism evidence="6 7">
    <name type="scientific">Actinomyces oris</name>
    <dbReference type="NCBI Taxonomy" id="544580"/>
    <lineage>
        <taxon>Bacteria</taxon>
        <taxon>Bacillati</taxon>
        <taxon>Actinomycetota</taxon>
        <taxon>Actinomycetes</taxon>
        <taxon>Actinomycetales</taxon>
        <taxon>Actinomycetaceae</taxon>
        <taxon>Actinomyces</taxon>
    </lineage>
</organism>
<dbReference type="CDD" id="cd03801">
    <property type="entry name" value="GT4_PimA-like"/>
    <property type="match status" value="1"/>
</dbReference>
<feature type="domain" description="Glycosyl transferase family 1" evidence="4">
    <location>
        <begin position="202"/>
        <end position="361"/>
    </location>
</feature>
<evidence type="ECO:0000259" key="5">
    <source>
        <dbReference type="Pfam" id="PF13579"/>
    </source>
</evidence>
<feature type="region of interest" description="Disordered" evidence="3">
    <location>
        <begin position="185"/>
        <end position="205"/>
    </location>
</feature>
<dbReference type="EC" id="2.4.-.-" evidence="6"/>
<proteinExistence type="predicted"/>
<dbReference type="SUPFAM" id="SSF53756">
    <property type="entry name" value="UDP-Glycosyltransferase/glycogen phosphorylase"/>
    <property type="match status" value="1"/>
</dbReference>
<dbReference type="InterPro" id="IPR001296">
    <property type="entry name" value="Glyco_trans_1"/>
</dbReference>
<dbReference type="Proteomes" id="UP001180729">
    <property type="component" value="Unassembled WGS sequence"/>
</dbReference>
<evidence type="ECO:0000256" key="2">
    <source>
        <dbReference type="ARBA" id="ARBA00022679"/>
    </source>
</evidence>
<protein>
    <submittedName>
        <fullName evidence="6">Glycosyltransferase family 4 protein</fullName>
        <ecNumber evidence="6">2.4.-.-</ecNumber>
    </submittedName>
</protein>
<feature type="domain" description="Glycosyltransferase subfamily 4-like N-terminal" evidence="5">
    <location>
        <begin position="32"/>
        <end position="183"/>
    </location>
</feature>
<evidence type="ECO:0000313" key="7">
    <source>
        <dbReference type="Proteomes" id="UP001180729"/>
    </source>
</evidence>
<keyword evidence="1 6" id="KW-0328">Glycosyltransferase</keyword>
<sequence length="385" mass="40085">MSGVDATNEPGAVPGTHAGRRRILQVCGSAAGGVRAHLADCARLLAADGHDVIVEAPAAVLDTLDVEPARAEALEIGPRPSLNDSLAVARLRRLGRHADVVHAHGLRAGALAALALGRRRRGRTRLVVTLHNLTIGGRLTTLVGDRLERLIARRADLILAVSPDLAERARELGAPRVELAIIPAVPPQQPTEPDPSDSAAPEEAWPRGSARLLTVARLAPQKGLPLLLEAAAILSREVDAGRLAAFTWALAGDGPGREEAAERIAAEQLPVTLLGRRTDAPALMEAADVVVQTSLWEGQPLTIQEALRSDTAIVATDVGGTAVTARGGAVLVAPQAQAIAEALGTLLSDPEARSRAAERAHEAAGRLPGLEDLAVQLRQAALAQD</sequence>
<name>A0AAE4G4Y5_9ACTO</name>
<accession>A0AAE4G4Y5</accession>
<dbReference type="GO" id="GO:0016757">
    <property type="term" value="F:glycosyltransferase activity"/>
    <property type="evidence" value="ECO:0007669"/>
    <property type="project" value="UniProtKB-KW"/>
</dbReference>
<dbReference type="RefSeq" id="WP_311373030.1">
    <property type="nucleotide sequence ID" value="NZ_JAMZMH010000010.1"/>
</dbReference>
<dbReference type="Pfam" id="PF00534">
    <property type="entry name" value="Glycos_transf_1"/>
    <property type="match status" value="1"/>
</dbReference>
<evidence type="ECO:0000256" key="3">
    <source>
        <dbReference type="SAM" id="MobiDB-lite"/>
    </source>
</evidence>
<keyword evidence="2 6" id="KW-0808">Transferase</keyword>
<evidence type="ECO:0000256" key="1">
    <source>
        <dbReference type="ARBA" id="ARBA00022676"/>
    </source>
</evidence>
<gene>
    <name evidence="6" type="ORF">RMW62_09530</name>
</gene>
<reference evidence="6" key="1">
    <citation type="submission" date="2022-06" db="EMBL/GenBank/DDBJ databases">
        <title>Draft Genome Sequences of Three Actinomyces oris Strains, Isolated from Healthy Human Feces.</title>
        <authorList>
            <person name="Ye Y."/>
            <person name="Liu C."/>
            <person name="Zhao J."/>
            <person name="Xu J."/>
            <person name="Huang H."/>
            <person name="Wang B."/>
            <person name="Wei J."/>
            <person name="Jing X."/>
        </authorList>
    </citation>
    <scope>NUCLEOTIDE SEQUENCE</scope>
    <source>
        <strain evidence="6">CNGBCC1803368</strain>
    </source>
</reference>
<dbReference type="EMBL" id="JAMZMH010000010">
    <property type="protein sequence ID" value="MDT0249319.1"/>
    <property type="molecule type" value="Genomic_DNA"/>
</dbReference>
<dbReference type="PANTHER" id="PTHR12526">
    <property type="entry name" value="GLYCOSYLTRANSFERASE"/>
    <property type="match status" value="1"/>
</dbReference>
<evidence type="ECO:0000313" key="6">
    <source>
        <dbReference type="EMBL" id="MDT0249319.1"/>
    </source>
</evidence>
<evidence type="ECO:0000259" key="4">
    <source>
        <dbReference type="Pfam" id="PF00534"/>
    </source>
</evidence>
<dbReference type="PANTHER" id="PTHR12526:SF638">
    <property type="entry name" value="SPORE COAT PROTEIN SA"/>
    <property type="match status" value="1"/>
</dbReference>
<dbReference type="InterPro" id="IPR028098">
    <property type="entry name" value="Glyco_trans_4-like_N"/>
</dbReference>
<dbReference type="Pfam" id="PF13579">
    <property type="entry name" value="Glyco_trans_4_4"/>
    <property type="match status" value="1"/>
</dbReference>
<comment type="caution">
    <text evidence="6">The sequence shown here is derived from an EMBL/GenBank/DDBJ whole genome shotgun (WGS) entry which is preliminary data.</text>
</comment>